<dbReference type="Proteomes" id="UP000541444">
    <property type="component" value="Unassembled WGS sequence"/>
</dbReference>
<comment type="caution">
    <text evidence="1">The sequence shown here is derived from an EMBL/GenBank/DDBJ whole genome shotgun (WGS) entry which is preliminary data.</text>
</comment>
<evidence type="ECO:0000313" key="1">
    <source>
        <dbReference type="EMBL" id="KAF6152157.1"/>
    </source>
</evidence>
<feature type="non-terminal residue" evidence="1">
    <location>
        <position position="1"/>
    </location>
</feature>
<reference evidence="1 2" key="1">
    <citation type="journal article" date="2020" name="IScience">
        <title>Genome Sequencing of the Endangered Kingdonia uniflora (Circaeasteraceae, Ranunculales) Reveals Potential Mechanisms of Evolutionary Specialization.</title>
        <authorList>
            <person name="Sun Y."/>
            <person name="Deng T."/>
            <person name="Zhang A."/>
            <person name="Moore M.J."/>
            <person name="Landis J.B."/>
            <person name="Lin N."/>
            <person name="Zhang H."/>
            <person name="Zhang X."/>
            <person name="Huang J."/>
            <person name="Zhang X."/>
            <person name="Sun H."/>
            <person name="Wang H."/>
        </authorList>
    </citation>
    <scope>NUCLEOTIDE SEQUENCE [LARGE SCALE GENOMIC DNA]</scope>
    <source>
        <strain evidence="1">TB1705</strain>
        <tissue evidence="1">Leaf</tissue>
    </source>
</reference>
<dbReference type="OrthoDB" id="6017153at2759"/>
<name>A0A7J7MB95_9MAGN</name>
<gene>
    <name evidence="1" type="ORF">GIB67_005803</name>
</gene>
<evidence type="ECO:0000313" key="2">
    <source>
        <dbReference type="Proteomes" id="UP000541444"/>
    </source>
</evidence>
<proteinExistence type="predicted"/>
<keyword evidence="2" id="KW-1185">Reference proteome</keyword>
<organism evidence="1 2">
    <name type="scientific">Kingdonia uniflora</name>
    <dbReference type="NCBI Taxonomy" id="39325"/>
    <lineage>
        <taxon>Eukaryota</taxon>
        <taxon>Viridiplantae</taxon>
        <taxon>Streptophyta</taxon>
        <taxon>Embryophyta</taxon>
        <taxon>Tracheophyta</taxon>
        <taxon>Spermatophyta</taxon>
        <taxon>Magnoliopsida</taxon>
        <taxon>Ranunculales</taxon>
        <taxon>Circaeasteraceae</taxon>
        <taxon>Kingdonia</taxon>
    </lineage>
</organism>
<sequence length="177" mass="19871">MTSQVLDGLNYGRWAQFVKFFVGGCENIGFLLNTEKERAESDLKYAKWFSDDSMVRTLLINFMQLTISAGELCKDCGEDSGVSVGFNPNFEYARVHLLDMTPFPTPEEAHIYCVSDQSRRSPMPPIFGIPSEIFIMVVCYAYPVQPSIPSMTSSPILSPLPVASDNSRPLRKKCDYC</sequence>
<dbReference type="EMBL" id="JACGCM010001654">
    <property type="protein sequence ID" value="KAF6152157.1"/>
    <property type="molecule type" value="Genomic_DNA"/>
</dbReference>
<dbReference type="AlphaFoldDB" id="A0A7J7MB95"/>
<protein>
    <submittedName>
        <fullName evidence="1">Uncharacterized protein</fullName>
    </submittedName>
</protein>
<accession>A0A7J7MB95</accession>